<name>A0A354YVQ2_9FIRM</name>
<dbReference type="Proteomes" id="UP000263273">
    <property type="component" value="Unassembled WGS sequence"/>
</dbReference>
<feature type="non-terminal residue" evidence="2">
    <location>
        <position position="1"/>
    </location>
</feature>
<protein>
    <submittedName>
        <fullName evidence="2">Iron transporter FeoB</fullName>
    </submittedName>
</protein>
<feature type="non-terminal residue" evidence="2">
    <location>
        <position position="74"/>
    </location>
</feature>
<keyword evidence="1" id="KW-0812">Transmembrane</keyword>
<keyword evidence="1" id="KW-0472">Membrane</keyword>
<accession>A0A354YVQ2</accession>
<evidence type="ECO:0000313" key="2">
    <source>
        <dbReference type="EMBL" id="HBK53448.1"/>
    </source>
</evidence>
<gene>
    <name evidence="2" type="ORF">DDZ44_05895</name>
</gene>
<keyword evidence="1" id="KW-1133">Transmembrane helix</keyword>
<evidence type="ECO:0000256" key="1">
    <source>
        <dbReference type="SAM" id="Phobius"/>
    </source>
</evidence>
<dbReference type="AlphaFoldDB" id="A0A354YVQ2"/>
<comment type="caution">
    <text evidence="2">The sequence shown here is derived from an EMBL/GenBank/DDBJ whole genome shotgun (WGS) entry which is preliminary data.</text>
</comment>
<organism evidence="2 3">
    <name type="scientific">Syntrophomonas wolfei</name>
    <dbReference type="NCBI Taxonomy" id="863"/>
    <lineage>
        <taxon>Bacteria</taxon>
        <taxon>Bacillati</taxon>
        <taxon>Bacillota</taxon>
        <taxon>Clostridia</taxon>
        <taxon>Eubacteriales</taxon>
        <taxon>Syntrophomonadaceae</taxon>
        <taxon>Syntrophomonas</taxon>
    </lineage>
</organism>
<sequence>PIMLLLLTLILWITITGANYPSQLLATGLFWLEEQLTALFLAVNAPVWLSGLLIQGMYRSLAWVVSVMLPPMAI</sequence>
<feature type="transmembrane region" description="Helical" evidence="1">
    <location>
        <begin position="36"/>
        <end position="54"/>
    </location>
</feature>
<dbReference type="EMBL" id="DNZF01000128">
    <property type="protein sequence ID" value="HBK53448.1"/>
    <property type="molecule type" value="Genomic_DNA"/>
</dbReference>
<proteinExistence type="predicted"/>
<evidence type="ECO:0000313" key="3">
    <source>
        <dbReference type="Proteomes" id="UP000263273"/>
    </source>
</evidence>
<reference evidence="2 3" key="1">
    <citation type="journal article" date="2018" name="Nat. Biotechnol.">
        <title>A standardized bacterial taxonomy based on genome phylogeny substantially revises the tree of life.</title>
        <authorList>
            <person name="Parks D.H."/>
            <person name="Chuvochina M."/>
            <person name="Waite D.W."/>
            <person name="Rinke C."/>
            <person name="Skarshewski A."/>
            <person name="Chaumeil P.A."/>
            <person name="Hugenholtz P."/>
        </authorList>
    </citation>
    <scope>NUCLEOTIDE SEQUENCE [LARGE SCALE GENOMIC DNA]</scope>
    <source>
        <strain evidence="2">UBA10948</strain>
    </source>
</reference>